<keyword evidence="4" id="KW-1185">Reference proteome</keyword>
<feature type="coiled-coil region" evidence="1">
    <location>
        <begin position="635"/>
        <end position="697"/>
    </location>
</feature>
<keyword evidence="1" id="KW-0175">Coiled coil</keyword>
<feature type="coiled-coil region" evidence="1">
    <location>
        <begin position="761"/>
        <end position="827"/>
    </location>
</feature>
<protein>
    <recommendedName>
        <fullName evidence="2">C2 NT-type domain-containing protein</fullName>
    </recommendedName>
</protein>
<sequence length="1333" mass="158429">MNPKGYKFQVQIHIEKLEMKSVLSFQIQVILKCGNQKVQTQQLADFNQGKGIINETLAIQTNVYQINGTYQEKKIELLILLITPKGNKKAGQCYIDIAEKLNQQKYDINEELILENCPDSKAKIYSKIQLTQVGEVEFDTVKSQSSTVNEQISDKKQGIFTPFKAVLESTAKKYFGDQSPIQENCQSKSLIKNPSVTDVSSQFTSPKQQQKSCQVQSDLQHLYEELNQQKIQYIELKDQNNQLKQELQTEKVKKETLILQVQEQKKQIEKMIDQNIYQEQIYQYEQQLSQIQSQLRQAQKDNENLTQNYKKSMQKYNKLSDEYNQYQNKINSEDKSSSSLNKKLQELEEACYQKDQLYSILQKSNNDSQMRNINFENQIIQLNQEILQLQNKLDEKEVVIDQSNEKLNSLNSILLKLQDQNSFLEQNLKMQKEKIDEQSQQNLNQQQQIIQLKLEIQKQQENFVNQNNEIIEKFKQELNEKNDELNEYLTLFEQEKQKHKLEIDEYLEQIKKLKQETNQTQLEQDEKYRDKQQNIENELQKYHLREMDLKAKVQFLMQQTNQLQQVLNDSISQAEVMRKLFLDPQIPNTEADLPNQLIELNRAITFKFSKLKQDLEYHQQQILDHEKNHTENTSNQQQTLELIQTKLKLDNLQNQNLHLEQQLISNQELLNNFNQLALSQEQKIQNLEILYKEALEKSISEKSINQLISEQNKIFDLQNQDLQIQTKALQIQILEKDDLINNLSTQIQQQNQQNQEQIIINEQLSFQVKEQLHNIQQIEQENQIMKTEQDHQTNNLIMQNASQEKVIVQLREQNSILNEQIIYLKEQLENFQIVFLQQQNQIQHQEVPNQQLTLIQKQNNQIQEQEDLCMPTYKETEIPVQLTHTQQLEDNSINFISKEEFQNNLDQQNILKQQIESLKIQINQQTSDLTKIQIAYEEIKNENIQIVQIQKKYQLKETELQMQIEQLQALNQNLQNQENQYGIKLNYFEEEILQKNNKIEELEVHSQQVQLRFQDEIQELQQQLFVENEEWQKQKELIQQYIDELEHKALDLNNQLREKDNELENMIKLNQKLNDQLIQLQNINEKAQKLEQLCQENKQKFEQQIDEINLKNISKNNEFIKQLQQLQQQSQEDQIRIQEIKKQLNEKEMQVQDKEGKHSIEIQLITTNYMNRLKDKDDVIQNLQQEIQSYQQVEQEQQNVIKFLENVKENLEQQKSENFEYIQKIQLTNEKIIQQTEQQESQINQLKNAIKELELKNHELETEKINISNNYQQALIEAQSLNHTQDNSSEIIEKMQEEVVLLKCRIGDMFNAALEFGGTKLVDKLQQALGIKE</sequence>
<feature type="coiled-coil region" evidence="1">
    <location>
        <begin position="219"/>
        <end position="523"/>
    </location>
</feature>
<evidence type="ECO:0000259" key="2">
    <source>
        <dbReference type="PROSITE" id="PS51840"/>
    </source>
</evidence>
<dbReference type="EMBL" id="CAJJDN010000038">
    <property type="protein sequence ID" value="CAD8079069.1"/>
    <property type="molecule type" value="Genomic_DNA"/>
</dbReference>
<dbReference type="Pfam" id="PF10358">
    <property type="entry name" value="NT-C2"/>
    <property type="match status" value="1"/>
</dbReference>
<accession>A0A8S1MHW6</accession>
<proteinExistence type="predicted"/>
<comment type="caution">
    <text evidence="3">The sequence shown here is derived from an EMBL/GenBank/DDBJ whole genome shotgun (WGS) entry which is preliminary data.</text>
</comment>
<dbReference type="InterPro" id="IPR019448">
    <property type="entry name" value="NT-C2"/>
</dbReference>
<evidence type="ECO:0000256" key="1">
    <source>
        <dbReference type="SAM" id="Coils"/>
    </source>
</evidence>
<evidence type="ECO:0000313" key="4">
    <source>
        <dbReference type="Proteomes" id="UP000692954"/>
    </source>
</evidence>
<organism evidence="3 4">
    <name type="scientific">Paramecium sonneborni</name>
    <dbReference type="NCBI Taxonomy" id="65129"/>
    <lineage>
        <taxon>Eukaryota</taxon>
        <taxon>Sar</taxon>
        <taxon>Alveolata</taxon>
        <taxon>Ciliophora</taxon>
        <taxon>Intramacronucleata</taxon>
        <taxon>Oligohymenophorea</taxon>
        <taxon>Peniculida</taxon>
        <taxon>Parameciidae</taxon>
        <taxon>Paramecium</taxon>
    </lineage>
</organism>
<dbReference type="Proteomes" id="UP000692954">
    <property type="component" value="Unassembled WGS sequence"/>
</dbReference>
<gene>
    <name evidence="3" type="ORF">PSON_ATCC_30995.1.T0380266</name>
</gene>
<name>A0A8S1MHW6_9CILI</name>
<evidence type="ECO:0000313" key="3">
    <source>
        <dbReference type="EMBL" id="CAD8079069.1"/>
    </source>
</evidence>
<dbReference type="PROSITE" id="PS51840">
    <property type="entry name" value="C2_NT"/>
    <property type="match status" value="1"/>
</dbReference>
<feature type="domain" description="C2 NT-type" evidence="2">
    <location>
        <begin position="1"/>
        <end position="132"/>
    </location>
</feature>
<feature type="coiled-coil region" evidence="1">
    <location>
        <begin position="898"/>
        <end position="1277"/>
    </location>
</feature>
<reference evidence="3" key="1">
    <citation type="submission" date="2021-01" db="EMBL/GenBank/DDBJ databases">
        <authorList>
            <consortium name="Genoscope - CEA"/>
            <person name="William W."/>
        </authorList>
    </citation>
    <scope>NUCLEOTIDE SEQUENCE</scope>
</reference>
<dbReference type="OrthoDB" id="310606at2759"/>